<reference evidence="1" key="1">
    <citation type="submission" date="2022-12" db="EMBL/GenBank/DDBJ databases">
        <authorList>
            <person name="Petersen C."/>
        </authorList>
    </citation>
    <scope>NUCLEOTIDE SEQUENCE</scope>
    <source>
        <strain evidence="1">IBT 17660</strain>
    </source>
</reference>
<sequence>MSVFSSKELEIGKFGNDEAQRKSQGFRWPGRPITRAAPVTRKFSTTHVRIEQSWLVGAFCILPFFFELRPKQSSNDSKPLTFAKMTETSSSPQSFEIISSLRFDPGLPDAACRHASSYPDPHKSPYYLLAYHQDRLIAAAAHFQWNGALAWLQQDLQSFEEFLDSSIADRSKAWRLRIVTPPVWRVYVDTESTIPSGFTTHKTTARDDYTAARLRAGINSPTDLAEVLVVNPNDEVMEGSITTPYFLRDHMWITPPLSSGGNAGTTRRYALSQGFCLEHTISRDELVDGELCWLSNGVRGFIRGQIITK</sequence>
<dbReference type="OrthoDB" id="5288718at2759"/>
<dbReference type="EMBL" id="JAPWDO010000004">
    <property type="protein sequence ID" value="KAJ5472736.1"/>
    <property type="molecule type" value="Genomic_DNA"/>
</dbReference>
<dbReference type="InterPro" id="IPR043131">
    <property type="entry name" value="BCAT-like_N"/>
</dbReference>
<evidence type="ECO:0008006" key="3">
    <source>
        <dbReference type="Google" id="ProtNLM"/>
    </source>
</evidence>
<keyword evidence="2" id="KW-1185">Reference proteome</keyword>
<protein>
    <recommendedName>
        <fullName evidence="3">Aminodeoxychorismate lyase</fullName>
    </recommendedName>
</protein>
<dbReference type="SUPFAM" id="SSF56752">
    <property type="entry name" value="D-aminoacid aminotransferase-like PLP-dependent enzymes"/>
    <property type="match status" value="1"/>
</dbReference>
<dbReference type="InterPro" id="IPR043132">
    <property type="entry name" value="BCAT-like_C"/>
</dbReference>
<organism evidence="1 2">
    <name type="scientific">Penicillium desertorum</name>
    <dbReference type="NCBI Taxonomy" id="1303715"/>
    <lineage>
        <taxon>Eukaryota</taxon>
        <taxon>Fungi</taxon>
        <taxon>Dikarya</taxon>
        <taxon>Ascomycota</taxon>
        <taxon>Pezizomycotina</taxon>
        <taxon>Eurotiomycetes</taxon>
        <taxon>Eurotiomycetidae</taxon>
        <taxon>Eurotiales</taxon>
        <taxon>Aspergillaceae</taxon>
        <taxon>Penicillium</taxon>
    </lineage>
</organism>
<accession>A0A9W9WSK9</accession>
<evidence type="ECO:0000313" key="2">
    <source>
        <dbReference type="Proteomes" id="UP001147760"/>
    </source>
</evidence>
<dbReference type="InterPro" id="IPR001544">
    <property type="entry name" value="Aminotrans_IV"/>
</dbReference>
<dbReference type="Pfam" id="PF01063">
    <property type="entry name" value="Aminotran_4"/>
    <property type="match status" value="1"/>
</dbReference>
<name>A0A9W9WSK9_9EURO</name>
<dbReference type="GO" id="GO:0003824">
    <property type="term" value="F:catalytic activity"/>
    <property type="evidence" value="ECO:0007669"/>
    <property type="project" value="InterPro"/>
</dbReference>
<dbReference type="Gene3D" id="3.30.470.10">
    <property type="match status" value="1"/>
</dbReference>
<evidence type="ECO:0000313" key="1">
    <source>
        <dbReference type="EMBL" id="KAJ5472736.1"/>
    </source>
</evidence>
<dbReference type="Proteomes" id="UP001147760">
    <property type="component" value="Unassembled WGS sequence"/>
</dbReference>
<dbReference type="AlphaFoldDB" id="A0A9W9WSK9"/>
<proteinExistence type="predicted"/>
<gene>
    <name evidence="1" type="ORF">N7530_006737</name>
</gene>
<dbReference type="InterPro" id="IPR036038">
    <property type="entry name" value="Aminotransferase-like"/>
</dbReference>
<dbReference type="Gene3D" id="3.20.10.10">
    <property type="entry name" value="D-amino Acid Aminotransferase, subunit A, domain 2"/>
    <property type="match status" value="1"/>
</dbReference>
<reference evidence="1" key="2">
    <citation type="journal article" date="2023" name="IMA Fungus">
        <title>Comparative genomic study of the Penicillium genus elucidates a diverse pangenome and 15 lateral gene transfer events.</title>
        <authorList>
            <person name="Petersen C."/>
            <person name="Sorensen T."/>
            <person name="Nielsen M.R."/>
            <person name="Sondergaard T.E."/>
            <person name="Sorensen J.L."/>
            <person name="Fitzpatrick D.A."/>
            <person name="Frisvad J.C."/>
            <person name="Nielsen K.L."/>
        </authorList>
    </citation>
    <scope>NUCLEOTIDE SEQUENCE</scope>
    <source>
        <strain evidence="1">IBT 17660</strain>
    </source>
</reference>
<comment type="caution">
    <text evidence="1">The sequence shown here is derived from an EMBL/GenBank/DDBJ whole genome shotgun (WGS) entry which is preliminary data.</text>
</comment>